<dbReference type="Proteomes" id="UP001165263">
    <property type="component" value="Unassembled WGS sequence"/>
</dbReference>
<protein>
    <submittedName>
        <fullName evidence="1">Uncharacterized protein</fullName>
    </submittedName>
</protein>
<dbReference type="RefSeq" id="WP_259452594.1">
    <property type="nucleotide sequence ID" value="NZ_CP119520.1"/>
</dbReference>
<accession>A0ABT2C891</accession>
<organism evidence="1 2">
    <name type="scientific">Telluria mixta</name>
    <dbReference type="NCBI Taxonomy" id="34071"/>
    <lineage>
        <taxon>Bacteria</taxon>
        <taxon>Pseudomonadati</taxon>
        <taxon>Pseudomonadota</taxon>
        <taxon>Betaproteobacteria</taxon>
        <taxon>Burkholderiales</taxon>
        <taxon>Oxalobacteraceae</taxon>
        <taxon>Telluria group</taxon>
        <taxon>Telluria</taxon>
    </lineage>
</organism>
<evidence type="ECO:0000313" key="1">
    <source>
        <dbReference type="EMBL" id="MCS0633635.1"/>
    </source>
</evidence>
<dbReference type="EMBL" id="JANUHC010000016">
    <property type="protein sequence ID" value="MCS0633635.1"/>
    <property type="molecule type" value="Genomic_DNA"/>
</dbReference>
<name>A0ABT2C891_9BURK</name>
<proteinExistence type="predicted"/>
<gene>
    <name evidence="1" type="ORF">NX786_30285</name>
</gene>
<keyword evidence="2" id="KW-1185">Reference proteome</keyword>
<evidence type="ECO:0000313" key="2">
    <source>
        <dbReference type="Proteomes" id="UP001165263"/>
    </source>
</evidence>
<sequence length="295" mass="32898">MGAGATDPSRTLALALVHVGADLESIWDDLAVAGYGQEAAIGRDRMLAFAPTPEAKAQLRAYWRERAMERLSALRGPIDELKGLYSPTQPYRSALLEALRERAPTLVSPTDLVAPQIEPAIKLCLEDYLNPIHEETVRWSREVKARAIRAAGLRDDPRFDALPWSGRVTLLRERFAQMLAPHGFTVRNKGRNVVAAERPTTDGRFIYALVDDGGANLGRYGQLSHWIAIRTPRQRLSHDPDKDESLARFGIGDLVPEFHWSARHFQTFPEFCRAVDTAAYAALCIFRKVDAALLS</sequence>
<reference evidence="1" key="1">
    <citation type="submission" date="2022-08" db="EMBL/GenBank/DDBJ databases">
        <title>Reclassification of Massilia species as members of the genera Telluria, Duganella, Pseudoduganella, Mokoshia gen. nov. and Zemynaea gen. nov. using orthogonal and non-orthogonal genome-based approaches.</title>
        <authorList>
            <person name="Bowman J.P."/>
        </authorList>
    </citation>
    <scope>NUCLEOTIDE SEQUENCE</scope>
    <source>
        <strain evidence="1">LMG 11547</strain>
    </source>
</reference>
<comment type="caution">
    <text evidence="1">The sequence shown here is derived from an EMBL/GenBank/DDBJ whole genome shotgun (WGS) entry which is preliminary data.</text>
</comment>